<sequence length="195" mass="22103">MPLLSIPNKPRLHLALYSRPKHPDEPHYALLVTRKFSHADCQRTISAVKFHVKNTILRGPDGYISQPWRFEHVDIADLAQESRLLVCVTIGKVRSLEKAQGAFSRIAVPPEADQDSREDGVFDCRTWVRDALETLRLSDSSDAVSGLREWTAVEQQTKEYLARKKQEGRWNASSSTMGTGLVPWFDLLTGQEIFS</sequence>
<protein>
    <submittedName>
        <fullName evidence="1">Uncharacterized protein</fullName>
    </submittedName>
</protein>
<dbReference type="OrthoDB" id="2679825at2759"/>
<organism evidence="1 2">
    <name type="scientific">Penicilliopsis zonata CBS 506.65</name>
    <dbReference type="NCBI Taxonomy" id="1073090"/>
    <lineage>
        <taxon>Eukaryota</taxon>
        <taxon>Fungi</taxon>
        <taxon>Dikarya</taxon>
        <taxon>Ascomycota</taxon>
        <taxon>Pezizomycotina</taxon>
        <taxon>Eurotiomycetes</taxon>
        <taxon>Eurotiomycetidae</taxon>
        <taxon>Eurotiales</taxon>
        <taxon>Aspergillaceae</taxon>
        <taxon>Penicilliopsis</taxon>
    </lineage>
</organism>
<accession>A0A1L9SPA0</accession>
<dbReference type="VEuPathDB" id="FungiDB:ASPZODRAFT_140007"/>
<evidence type="ECO:0000313" key="1">
    <source>
        <dbReference type="EMBL" id="OJJ49065.1"/>
    </source>
</evidence>
<dbReference type="GeneID" id="34611081"/>
<dbReference type="InterPro" id="IPR054208">
    <property type="entry name" value="DUF6914"/>
</dbReference>
<evidence type="ECO:0000313" key="2">
    <source>
        <dbReference type="Proteomes" id="UP000184188"/>
    </source>
</evidence>
<dbReference type="Proteomes" id="UP000184188">
    <property type="component" value="Unassembled WGS sequence"/>
</dbReference>
<dbReference type="AlphaFoldDB" id="A0A1L9SPA0"/>
<gene>
    <name evidence="1" type="ORF">ASPZODRAFT_140007</name>
</gene>
<dbReference type="EMBL" id="KV878338">
    <property type="protein sequence ID" value="OJJ49065.1"/>
    <property type="molecule type" value="Genomic_DNA"/>
</dbReference>
<keyword evidence="2" id="KW-1185">Reference proteome</keyword>
<reference evidence="2" key="1">
    <citation type="journal article" date="2017" name="Genome Biol.">
        <title>Comparative genomics reveals high biological diversity and specific adaptations in the industrially and medically important fungal genus Aspergillus.</title>
        <authorList>
            <person name="de Vries R.P."/>
            <person name="Riley R."/>
            <person name="Wiebenga A."/>
            <person name="Aguilar-Osorio G."/>
            <person name="Amillis S."/>
            <person name="Uchima C.A."/>
            <person name="Anderluh G."/>
            <person name="Asadollahi M."/>
            <person name="Askin M."/>
            <person name="Barry K."/>
            <person name="Battaglia E."/>
            <person name="Bayram O."/>
            <person name="Benocci T."/>
            <person name="Braus-Stromeyer S.A."/>
            <person name="Caldana C."/>
            <person name="Canovas D."/>
            <person name="Cerqueira G.C."/>
            <person name="Chen F."/>
            <person name="Chen W."/>
            <person name="Choi C."/>
            <person name="Clum A."/>
            <person name="Dos Santos R.A."/>
            <person name="Damasio A.R."/>
            <person name="Diallinas G."/>
            <person name="Emri T."/>
            <person name="Fekete E."/>
            <person name="Flipphi M."/>
            <person name="Freyberg S."/>
            <person name="Gallo A."/>
            <person name="Gournas C."/>
            <person name="Habgood R."/>
            <person name="Hainaut M."/>
            <person name="Harispe M.L."/>
            <person name="Henrissat B."/>
            <person name="Hilden K.S."/>
            <person name="Hope R."/>
            <person name="Hossain A."/>
            <person name="Karabika E."/>
            <person name="Karaffa L."/>
            <person name="Karanyi Z."/>
            <person name="Krasevec N."/>
            <person name="Kuo A."/>
            <person name="Kusch H."/>
            <person name="LaButti K."/>
            <person name="Lagendijk E.L."/>
            <person name="Lapidus A."/>
            <person name="Levasseur A."/>
            <person name="Lindquist E."/>
            <person name="Lipzen A."/>
            <person name="Logrieco A.F."/>
            <person name="MacCabe A."/>
            <person name="Maekelae M.R."/>
            <person name="Malavazi I."/>
            <person name="Melin P."/>
            <person name="Meyer V."/>
            <person name="Mielnichuk N."/>
            <person name="Miskei M."/>
            <person name="Molnar A.P."/>
            <person name="Mule G."/>
            <person name="Ngan C.Y."/>
            <person name="Orejas M."/>
            <person name="Orosz E."/>
            <person name="Ouedraogo J.P."/>
            <person name="Overkamp K.M."/>
            <person name="Park H.-S."/>
            <person name="Perrone G."/>
            <person name="Piumi F."/>
            <person name="Punt P.J."/>
            <person name="Ram A.F."/>
            <person name="Ramon A."/>
            <person name="Rauscher S."/>
            <person name="Record E."/>
            <person name="Riano-Pachon D.M."/>
            <person name="Robert V."/>
            <person name="Roehrig J."/>
            <person name="Ruller R."/>
            <person name="Salamov A."/>
            <person name="Salih N.S."/>
            <person name="Samson R.A."/>
            <person name="Sandor E."/>
            <person name="Sanguinetti M."/>
            <person name="Schuetze T."/>
            <person name="Sepcic K."/>
            <person name="Shelest E."/>
            <person name="Sherlock G."/>
            <person name="Sophianopoulou V."/>
            <person name="Squina F.M."/>
            <person name="Sun H."/>
            <person name="Susca A."/>
            <person name="Todd R.B."/>
            <person name="Tsang A."/>
            <person name="Unkles S.E."/>
            <person name="van de Wiele N."/>
            <person name="van Rossen-Uffink D."/>
            <person name="Oliveira J.V."/>
            <person name="Vesth T.C."/>
            <person name="Visser J."/>
            <person name="Yu J.-H."/>
            <person name="Zhou M."/>
            <person name="Andersen M.R."/>
            <person name="Archer D.B."/>
            <person name="Baker S.E."/>
            <person name="Benoit I."/>
            <person name="Brakhage A.A."/>
            <person name="Braus G.H."/>
            <person name="Fischer R."/>
            <person name="Frisvad J.C."/>
            <person name="Goldman G.H."/>
            <person name="Houbraken J."/>
            <person name="Oakley B."/>
            <person name="Pocsi I."/>
            <person name="Scazzocchio C."/>
            <person name="Seiboth B."/>
            <person name="vanKuyk P.A."/>
            <person name="Wortman J."/>
            <person name="Dyer P.S."/>
            <person name="Grigoriev I.V."/>
        </authorList>
    </citation>
    <scope>NUCLEOTIDE SEQUENCE [LARGE SCALE GENOMIC DNA]</scope>
    <source>
        <strain evidence="2">CBS 506.65</strain>
    </source>
</reference>
<name>A0A1L9SPA0_9EURO</name>
<proteinExistence type="predicted"/>
<dbReference type="Pfam" id="PF21858">
    <property type="entry name" value="DUF6914"/>
    <property type="match status" value="1"/>
</dbReference>
<dbReference type="RefSeq" id="XP_022583575.1">
    <property type="nucleotide sequence ID" value="XM_022724616.1"/>
</dbReference>